<evidence type="ECO:0000256" key="1">
    <source>
        <dbReference type="ARBA" id="ARBA00008834"/>
    </source>
</evidence>
<keyword evidence="5" id="KW-0732">Signal</keyword>
<evidence type="ECO:0000256" key="5">
    <source>
        <dbReference type="SAM" id="SignalP"/>
    </source>
</evidence>
<comment type="caution">
    <text evidence="6">The sequence shown here is derived from an EMBL/GenBank/DDBJ whole genome shotgun (WGS) entry which is preliminary data.</text>
</comment>
<evidence type="ECO:0000313" key="7">
    <source>
        <dbReference type="Proteomes" id="UP000607559"/>
    </source>
</evidence>
<dbReference type="InterPro" id="IPR000743">
    <property type="entry name" value="Glyco_hydro_28"/>
</dbReference>
<evidence type="ECO:0008006" key="8">
    <source>
        <dbReference type="Google" id="ProtNLM"/>
    </source>
</evidence>
<dbReference type="PANTHER" id="PTHR36848:SF2">
    <property type="entry name" value="SECRETED PROTEIN"/>
    <property type="match status" value="1"/>
</dbReference>
<sequence>MRYPVARCYRLFILLLVPFFTRAQLEWPAITAQTKPWTRWWWMGNAVDSENLTANMTQYQAAGLGGLELTPIYGVKGYESRFVDYLSPQWMNLFSYTLGEAKRLGLGLDMSTGTGWPFGGGPLIDSTYACRELFTKTWTVAGGANLADTMIRFIQEPYVHTDGRPTTVAQLKEPVFSNAALQALALFQVRFPDTAPLQTLMGYSSTGEVLDLTSKVDATGHLDWTAPPGSNWTLYGLFLGWHGKMVERASPGAEGNVIDHFSAKALRKYLSRFDTAFAGHELQPLRSFFNDSYEVDDSRGQSNWTAAFFEAFRSHRGYDLRQHLPALFGKDSPDVNARVLCDYRETISDLLLEQFTRPWHDWAHTKGAIIRNQAHGSPANILDLYAASDIPETEGQEILRYKFATSAAHVTGKPLASAETVTWLNEHFLSSYSDVKRALDGFFLGGVNHVFYHGTAYTPINDPWPGWLFYASVHFTPNDPEWRDFSALNQYVARCQSFLQQGAPDNDILLYYPIYDSWSEPGPGNAPLKHYDRMDPEFTNTGFKECAEYLQAHGYAFDYVSDKQLQQPLPARYKTILLPDCRYLSPGALEKLIALEKKGVTVLVYKALPSGPPGLGDLAQRTTAFGQLLAGQNFVVSAHLSTLLAHARVSREALVEDSLAFIRRSYGDGRVYFIVNHATKTFTGYAPLAAPFTTAAIFDPMTGEKGLARQKDNAVYLQLAPGKSCIIETNVATHDALFAYYTPAGDPIAIEGDWRLEFLSGGPTLPPAATLKQLGPWSDKTFEGTAKYTLTFARPSGSARAWLLDLGKVARTAEINLNGKKIATLIGPDYRLTLPASALQLRNFLEITVSGGMVNRIIDMDRKQIPWKKFYNYNFPPHLRSNRGPDGLFDASKWTPEDEGLMGPVTLTPLTNAADPDWTTHVGARALPPSTTIFPVTGADNTGVTLSTKAIQSAIDACSAKGGGIVTLAPGKYLTGSLFLKDGVTLRLDKDVQLLGSQHFEDYPEIDTRIAGIEMRWPAALINIIGAKKAAITGEGTVNARGKFCWDKYWNMRKTYDPKGLRWIVDYDAKRVRTLLVQNAEDITVQGVKFIDAGFWTVQVLYSKYVTVNGITVRNNEDGHGPSTDGVDIDSSSWVLVENCDIDCNDDDFCLKAGRDWDGLRVNRPTEYVVIRNCTARKGGGLLTIGSETSGGIRHVLATDLTAKGTGNGFHIKSATTRGGTVEDIHVRNIHMDSVGNAILFTMNWNPAYSYSMLPAGYNSDSIPAHWKTMLHKIEPPEKGIPHFKDIYVSNITVGSAKKAISATGLEQSLITGFHIENTTINAATAGEVNWAKDWHLDKMTINTKDGSQLQIKNSQP</sequence>
<evidence type="ECO:0000256" key="4">
    <source>
        <dbReference type="RuleBase" id="RU361169"/>
    </source>
</evidence>
<dbReference type="InterPro" id="IPR011050">
    <property type="entry name" value="Pectin_lyase_fold/virulence"/>
</dbReference>
<dbReference type="SMART" id="SM00710">
    <property type="entry name" value="PbH1"/>
    <property type="match status" value="4"/>
</dbReference>
<comment type="similarity">
    <text evidence="1 4">Belongs to the glycosyl hydrolase 28 family.</text>
</comment>
<dbReference type="InterPro" id="IPR012334">
    <property type="entry name" value="Pectin_lyas_fold"/>
</dbReference>
<dbReference type="PANTHER" id="PTHR36848">
    <property type="entry name" value="DNA-BINDING PROTEIN (PUTATIVE SECRETED PROTEIN)-RELATED"/>
    <property type="match status" value="1"/>
</dbReference>
<evidence type="ECO:0000256" key="2">
    <source>
        <dbReference type="ARBA" id="ARBA00022801"/>
    </source>
</evidence>
<reference evidence="6" key="1">
    <citation type="journal article" date="2014" name="Int. J. Syst. Evol. Microbiol.">
        <title>Complete genome sequence of Corynebacterium casei LMG S-19264T (=DSM 44701T), isolated from a smear-ripened cheese.</title>
        <authorList>
            <consortium name="US DOE Joint Genome Institute (JGI-PGF)"/>
            <person name="Walter F."/>
            <person name="Albersmeier A."/>
            <person name="Kalinowski J."/>
            <person name="Ruckert C."/>
        </authorList>
    </citation>
    <scope>NUCLEOTIDE SEQUENCE</scope>
    <source>
        <strain evidence="6">CGMCC 1.15448</strain>
    </source>
</reference>
<keyword evidence="7" id="KW-1185">Reference proteome</keyword>
<gene>
    <name evidence="6" type="ORF">GCM10011511_51530</name>
</gene>
<protein>
    <recommendedName>
        <fullName evidence="8">Glycoside hydrolase</fullName>
    </recommendedName>
</protein>
<name>A0A8J2UI99_9BACT</name>
<dbReference type="Gene3D" id="2.160.20.10">
    <property type="entry name" value="Single-stranded right-handed beta-helix, Pectin lyase-like"/>
    <property type="match status" value="1"/>
</dbReference>
<feature type="chain" id="PRO_5035146091" description="Glycoside hydrolase" evidence="5">
    <location>
        <begin position="24"/>
        <end position="1357"/>
    </location>
</feature>
<dbReference type="EMBL" id="BMJC01000006">
    <property type="protein sequence ID" value="GGB21419.1"/>
    <property type="molecule type" value="Genomic_DNA"/>
</dbReference>
<proteinExistence type="inferred from homology"/>
<evidence type="ECO:0000256" key="3">
    <source>
        <dbReference type="ARBA" id="ARBA00023295"/>
    </source>
</evidence>
<dbReference type="GO" id="GO:0005975">
    <property type="term" value="P:carbohydrate metabolic process"/>
    <property type="evidence" value="ECO:0007669"/>
    <property type="project" value="InterPro"/>
</dbReference>
<dbReference type="InterPro" id="IPR053161">
    <property type="entry name" value="Ulvan_degrading_GH"/>
</dbReference>
<dbReference type="Proteomes" id="UP000607559">
    <property type="component" value="Unassembled WGS sequence"/>
</dbReference>
<dbReference type="InterPro" id="IPR006626">
    <property type="entry name" value="PbH1"/>
</dbReference>
<feature type="signal peptide" evidence="5">
    <location>
        <begin position="1"/>
        <end position="23"/>
    </location>
</feature>
<dbReference type="GO" id="GO:0004650">
    <property type="term" value="F:polygalacturonase activity"/>
    <property type="evidence" value="ECO:0007669"/>
    <property type="project" value="InterPro"/>
</dbReference>
<dbReference type="SUPFAM" id="SSF51126">
    <property type="entry name" value="Pectin lyase-like"/>
    <property type="match status" value="1"/>
</dbReference>
<keyword evidence="2 4" id="KW-0378">Hydrolase</keyword>
<accession>A0A8J2UI99</accession>
<organism evidence="6 7">
    <name type="scientific">Puia dinghuensis</name>
    <dbReference type="NCBI Taxonomy" id="1792502"/>
    <lineage>
        <taxon>Bacteria</taxon>
        <taxon>Pseudomonadati</taxon>
        <taxon>Bacteroidota</taxon>
        <taxon>Chitinophagia</taxon>
        <taxon>Chitinophagales</taxon>
        <taxon>Chitinophagaceae</taxon>
        <taxon>Puia</taxon>
    </lineage>
</organism>
<dbReference type="Pfam" id="PF00295">
    <property type="entry name" value="Glyco_hydro_28"/>
    <property type="match status" value="1"/>
</dbReference>
<reference evidence="6" key="2">
    <citation type="submission" date="2020-09" db="EMBL/GenBank/DDBJ databases">
        <authorList>
            <person name="Sun Q."/>
            <person name="Zhou Y."/>
        </authorList>
    </citation>
    <scope>NUCLEOTIDE SEQUENCE</scope>
    <source>
        <strain evidence="6">CGMCC 1.15448</strain>
    </source>
</reference>
<evidence type="ECO:0000313" key="6">
    <source>
        <dbReference type="EMBL" id="GGB21419.1"/>
    </source>
</evidence>
<keyword evidence="3 4" id="KW-0326">Glycosidase</keyword>
<dbReference type="Pfam" id="PF17132">
    <property type="entry name" value="Glyco_hydro_106"/>
    <property type="match status" value="2"/>
</dbReference>
<dbReference type="RefSeq" id="WP_229689101.1">
    <property type="nucleotide sequence ID" value="NZ_BMJC01000006.1"/>
</dbReference>